<dbReference type="SMART" id="SM00448">
    <property type="entry name" value="REC"/>
    <property type="match status" value="1"/>
</dbReference>
<feature type="modified residue" description="4-aspartylphosphate" evidence="1">
    <location>
        <position position="61"/>
    </location>
</feature>
<evidence type="ECO:0000313" key="4">
    <source>
        <dbReference type="Proteomes" id="UP000193083"/>
    </source>
</evidence>
<reference evidence="3 4" key="1">
    <citation type="submission" date="2017-04" db="EMBL/GenBank/DDBJ databases">
        <authorList>
            <person name="Afonso C.L."/>
            <person name="Miller P.J."/>
            <person name="Scott M.A."/>
            <person name="Spackman E."/>
            <person name="Goraichik I."/>
            <person name="Dimitrov K.M."/>
            <person name="Suarez D.L."/>
            <person name="Swayne D.E."/>
        </authorList>
    </citation>
    <scope>NUCLEOTIDE SEQUENCE [LARGE SCALE GENOMIC DNA]</scope>
    <source>
        <strain evidence="3 4">B5P</strain>
    </source>
</reference>
<dbReference type="SUPFAM" id="SSF52172">
    <property type="entry name" value="CheY-like"/>
    <property type="match status" value="1"/>
</dbReference>
<keyword evidence="1" id="KW-0597">Phosphoprotein</keyword>
<sequence>MTKLPLDGLRVLVLEDEFLIAMEVEQACRDSGAAEVRICRTLEEVGTTLSGALDFDVAVIDLRLGLISSVDFARTLFEAGVPFIFATGYADSQEMSENFPGVRVVTKPYLGNEVVDALADTLQRVPQRLD</sequence>
<dbReference type="AlphaFoldDB" id="A0A1X7PY65"/>
<evidence type="ECO:0000259" key="2">
    <source>
        <dbReference type="PROSITE" id="PS50110"/>
    </source>
</evidence>
<dbReference type="InterPro" id="IPR001789">
    <property type="entry name" value="Sig_transdc_resp-reg_receiver"/>
</dbReference>
<dbReference type="RefSeq" id="WP_244561868.1">
    <property type="nucleotide sequence ID" value="NZ_FXBL01000004.1"/>
</dbReference>
<dbReference type="InterPro" id="IPR011006">
    <property type="entry name" value="CheY-like_superfamily"/>
</dbReference>
<dbReference type="EMBL" id="FXBL01000004">
    <property type="protein sequence ID" value="SMH57062.1"/>
    <property type="molecule type" value="Genomic_DNA"/>
</dbReference>
<dbReference type="Proteomes" id="UP000193083">
    <property type="component" value="Unassembled WGS sequence"/>
</dbReference>
<protein>
    <submittedName>
        <fullName evidence="3">CheY chemotaxis protein or a CheY-like REC (Receiver) domain</fullName>
    </submittedName>
</protein>
<keyword evidence="4" id="KW-1185">Reference proteome</keyword>
<dbReference type="GO" id="GO:0000160">
    <property type="term" value="P:phosphorelay signal transduction system"/>
    <property type="evidence" value="ECO:0007669"/>
    <property type="project" value="InterPro"/>
</dbReference>
<name>A0A1X7PY65_9HYPH</name>
<feature type="domain" description="Response regulatory" evidence="2">
    <location>
        <begin position="10"/>
        <end position="122"/>
    </location>
</feature>
<organism evidence="3 4">
    <name type="scientific">Mesorhizobium australicum</name>
    <dbReference type="NCBI Taxonomy" id="536018"/>
    <lineage>
        <taxon>Bacteria</taxon>
        <taxon>Pseudomonadati</taxon>
        <taxon>Pseudomonadota</taxon>
        <taxon>Alphaproteobacteria</taxon>
        <taxon>Hyphomicrobiales</taxon>
        <taxon>Phyllobacteriaceae</taxon>
        <taxon>Mesorhizobium</taxon>
    </lineage>
</organism>
<dbReference type="PROSITE" id="PS50110">
    <property type="entry name" value="RESPONSE_REGULATORY"/>
    <property type="match status" value="1"/>
</dbReference>
<evidence type="ECO:0000313" key="3">
    <source>
        <dbReference type="EMBL" id="SMH57062.1"/>
    </source>
</evidence>
<dbReference type="Gene3D" id="3.40.50.2300">
    <property type="match status" value="1"/>
</dbReference>
<accession>A0A1X7PY65</accession>
<gene>
    <name evidence="3" type="ORF">SAMN02982922_5678</name>
</gene>
<proteinExistence type="predicted"/>
<evidence type="ECO:0000256" key="1">
    <source>
        <dbReference type="PROSITE-ProRule" id="PRU00169"/>
    </source>
</evidence>